<feature type="compositionally biased region" description="Polar residues" evidence="1">
    <location>
        <begin position="191"/>
        <end position="203"/>
    </location>
</feature>
<dbReference type="EMBL" id="JAKROA010000001">
    <property type="protein sequence ID" value="KAL5112175.1"/>
    <property type="molecule type" value="Genomic_DNA"/>
</dbReference>
<evidence type="ECO:0000256" key="1">
    <source>
        <dbReference type="SAM" id="MobiDB-lite"/>
    </source>
</evidence>
<organism evidence="2 3">
    <name type="scientific">Taenia crassiceps</name>
    <dbReference type="NCBI Taxonomy" id="6207"/>
    <lineage>
        <taxon>Eukaryota</taxon>
        <taxon>Metazoa</taxon>
        <taxon>Spiralia</taxon>
        <taxon>Lophotrochozoa</taxon>
        <taxon>Platyhelminthes</taxon>
        <taxon>Cestoda</taxon>
        <taxon>Eucestoda</taxon>
        <taxon>Cyclophyllidea</taxon>
        <taxon>Taeniidae</taxon>
        <taxon>Taenia</taxon>
    </lineage>
</organism>
<feature type="compositionally biased region" description="Basic residues" evidence="1">
    <location>
        <begin position="89"/>
        <end position="106"/>
    </location>
</feature>
<feature type="region of interest" description="Disordered" evidence="1">
    <location>
        <begin position="191"/>
        <end position="216"/>
    </location>
</feature>
<gene>
    <name evidence="2" type="ORF">TcWFU_005534</name>
</gene>
<keyword evidence="3" id="KW-1185">Reference proteome</keyword>
<reference evidence="2 3" key="1">
    <citation type="journal article" date="2022" name="Front. Cell. Infect. Microbiol.">
        <title>The Genomes of Two Strains of Taenia crassiceps the Animal Model for the Study of Human Cysticercosis.</title>
        <authorList>
            <person name="Bobes R.J."/>
            <person name="Estrada K."/>
            <person name="Rios-Valencia D.G."/>
            <person name="Calderon-Gallegos A."/>
            <person name="de la Torre P."/>
            <person name="Carrero J.C."/>
            <person name="Sanchez-Flores A."/>
            <person name="Laclette J.P."/>
        </authorList>
    </citation>
    <scope>NUCLEOTIDE SEQUENCE [LARGE SCALE GENOMIC DNA]</scope>
    <source>
        <strain evidence="2">WFUcys</strain>
    </source>
</reference>
<evidence type="ECO:0000313" key="2">
    <source>
        <dbReference type="EMBL" id="KAL5112175.1"/>
    </source>
</evidence>
<comment type="caution">
    <text evidence="2">The sequence shown here is derived from an EMBL/GenBank/DDBJ whole genome shotgun (WGS) entry which is preliminary data.</text>
</comment>
<feature type="region of interest" description="Disordered" evidence="1">
    <location>
        <begin position="87"/>
        <end position="123"/>
    </location>
</feature>
<proteinExistence type="predicted"/>
<accession>A0ABR4QR94</accession>
<name>A0ABR4QR94_9CEST</name>
<evidence type="ECO:0000313" key="3">
    <source>
        <dbReference type="Proteomes" id="UP001651158"/>
    </source>
</evidence>
<sequence length="282" mass="30944">MPRSNCWEKYPLPPNWEKKYDSGTNLNAGDSLRRNDDEIFFECPCNFPSSTDSPERNASVELSCAPKTDSIVKKFLSEGYEVKQYQLQRRTKSSTSRRSRVRKARGRNVDSESSSPPPFSVAPPTHTCQPLHYASHCGMSANLESMKDCTVLREVVAGQEISKHGVGEHLIALPETGELRLALLHIGSASPQDTVKRTQSPKSSYPGAGGNSDPIFEALEPFPSGRSKKAAILSGLLIQTRGPNQSLLCRRTSAKGPDPSLHRGPNSLLVHGPNPALRENRL</sequence>
<dbReference type="Proteomes" id="UP001651158">
    <property type="component" value="Unassembled WGS sequence"/>
</dbReference>
<protein>
    <submittedName>
        <fullName evidence="2">Uncharacterized protein</fullName>
    </submittedName>
</protein>
<feature type="region of interest" description="Disordered" evidence="1">
    <location>
        <begin position="248"/>
        <end position="282"/>
    </location>
</feature>